<reference evidence="1" key="1">
    <citation type="submission" date="2023-10" db="EMBL/GenBank/DDBJ databases">
        <title>Genome assemblies of two species of porcelain crab, Petrolisthes cinctipes and Petrolisthes manimaculis (Anomura: Porcellanidae).</title>
        <authorList>
            <person name="Angst P."/>
        </authorList>
    </citation>
    <scope>NUCLEOTIDE SEQUENCE</scope>
    <source>
        <strain evidence="1">PB745_01</strain>
        <tissue evidence="1">Gill</tissue>
    </source>
</reference>
<proteinExistence type="predicted"/>
<dbReference type="Proteomes" id="UP001286313">
    <property type="component" value="Unassembled WGS sequence"/>
</dbReference>
<evidence type="ECO:0000313" key="2">
    <source>
        <dbReference type="Proteomes" id="UP001286313"/>
    </source>
</evidence>
<protein>
    <submittedName>
        <fullName evidence="1">Uncharacterized protein</fullName>
    </submittedName>
</protein>
<dbReference type="AlphaFoldDB" id="A0AAE1FMW5"/>
<name>A0AAE1FMW5_PETCI</name>
<accession>A0AAE1FMW5</accession>
<evidence type="ECO:0000313" key="1">
    <source>
        <dbReference type="EMBL" id="KAK3876451.1"/>
    </source>
</evidence>
<organism evidence="1 2">
    <name type="scientific">Petrolisthes cinctipes</name>
    <name type="common">Flat porcelain crab</name>
    <dbReference type="NCBI Taxonomy" id="88211"/>
    <lineage>
        <taxon>Eukaryota</taxon>
        <taxon>Metazoa</taxon>
        <taxon>Ecdysozoa</taxon>
        <taxon>Arthropoda</taxon>
        <taxon>Crustacea</taxon>
        <taxon>Multicrustacea</taxon>
        <taxon>Malacostraca</taxon>
        <taxon>Eumalacostraca</taxon>
        <taxon>Eucarida</taxon>
        <taxon>Decapoda</taxon>
        <taxon>Pleocyemata</taxon>
        <taxon>Anomura</taxon>
        <taxon>Galatheoidea</taxon>
        <taxon>Porcellanidae</taxon>
        <taxon>Petrolisthes</taxon>
    </lineage>
</organism>
<dbReference type="EMBL" id="JAWQEG010001821">
    <property type="protein sequence ID" value="KAK3876451.1"/>
    <property type="molecule type" value="Genomic_DNA"/>
</dbReference>
<gene>
    <name evidence="1" type="ORF">Pcinc_018782</name>
</gene>
<comment type="caution">
    <text evidence="1">The sequence shown here is derived from an EMBL/GenBank/DDBJ whole genome shotgun (WGS) entry which is preliminary data.</text>
</comment>
<sequence>MDFTASLDARGVEELDFFLWGEDEEELPRCLLFISFHSLLSLDLSLDFSLEPCPEEEGVWEGVPVAGGGVSSTSVSESTEAGGLLWSCLSTPSSVV</sequence>
<keyword evidence="2" id="KW-1185">Reference proteome</keyword>